<proteinExistence type="inferred from homology"/>
<dbReference type="UniPathway" id="UPA00115">
    <property type="reaction ID" value="UER00409"/>
</dbReference>
<dbReference type="Pfam" id="PF01182">
    <property type="entry name" value="Glucosamine_iso"/>
    <property type="match status" value="1"/>
</dbReference>
<dbReference type="PANTHER" id="PTHR11054:SF0">
    <property type="entry name" value="6-PHOSPHOGLUCONOLACTONASE"/>
    <property type="match status" value="1"/>
</dbReference>
<dbReference type="PANTHER" id="PTHR11054">
    <property type="entry name" value="6-PHOSPHOGLUCONOLACTONASE"/>
    <property type="match status" value="1"/>
</dbReference>
<protein>
    <recommendedName>
        <fullName evidence="6 7">6-phosphogluconolactonase</fullName>
        <shortName evidence="7">6PGL</shortName>
        <ecNumber evidence="5 7">3.1.1.31</ecNumber>
    </recommendedName>
</protein>
<keyword evidence="7 9" id="KW-0378">Hydrolase</keyword>
<organism evidence="9">
    <name type="scientific">uncultured Nocardioides sp</name>
    <dbReference type="NCBI Taxonomy" id="198441"/>
    <lineage>
        <taxon>Bacteria</taxon>
        <taxon>Bacillati</taxon>
        <taxon>Actinomycetota</taxon>
        <taxon>Actinomycetes</taxon>
        <taxon>Propionibacteriales</taxon>
        <taxon>Nocardioidaceae</taxon>
        <taxon>Nocardioides</taxon>
        <taxon>environmental samples</taxon>
    </lineage>
</organism>
<dbReference type="AlphaFoldDB" id="A0A6J4PEA8"/>
<evidence type="ECO:0000313" key="9">
    <source>
        <dbReference type="EMBL" id="CAA9411402.1"/>
    </source>
</evidence>
<name>A0A6J4PEA8_9ACTN</name>
<dbReference type="SUPFAM" id="SSF100950">
    <property type="entry name" value="NagB/RpiA/CoA transferase-like"/>
    <property type="match status" value="1"/>
</dbReference>
<dbReference type="CDD" id="cd01400">
    <property type="entry name" value="6PGL"/>
    <property type="match status" value="1"/>
</dbReference>
<evidence type="ECO:0000256" key="6">
    <source>
        <dbReference type="ARBA" id="ARBA00020337"/>
    </source>
</evidence>
<evidence type="ECO:0000256" key="4">
    <source>
        <dbReference type="ARBA" id="ARBA00010662"/>
    </source>
</evidence>
<comment type="pathway">
    <text evidence="3 7">Carbohydrate degradation; pentose phosphate pathway; D-ribulose 5-phosphate from D-glucose 6-phosphate (oxidative stage): step 2/3.</text>
</comment>
<evidence type="ECO:0000256" key="1">
    <source>
        <dbReference type="ARBA" id="ARBA00000832"/>
    </source>
</evidence>
<reference evidence="9" key="1">
    <citation type="submission" date="2020-02" db="EMBL/GenBank/DDBJ databases">
        <authorList>
            <person name="Meier V. D."/>
        </authorList>
    </citation>
    <scope>NUCLEOTIDE SEQUENCE</scope>
    <source>
        <strain evidence="9">AVDCRST_MAG06</strain>
    </source>
</reference>
<evidence type="ECO:0000256" key="2">
    <source>
        <dbReference type="ARBA" id="ARBA00002681"/>
    </source>
</evidence>
<gene>
    <name evidence="7" type="primary">pgl</name>
    <name evidence="9" type="ORF">AVDCRST_MAG06-2900</name>
</gene>
<dbReference type="InterPro" id="IPR037171">
    <property type="entry name" value="NagB/RpiA_transferase-like"/>
</dbReference>
<dbReference type="EC" id="3.1.1.31" evidence="5 7"/>
<dbReference type="InterPro" id="IPR006148">
    <property type="entry name" value="Glc/Gal-6P_isomerase"/>
</dbReference>
<accession>A0A6J4PEA8</accession>
<dbReference type="RefSeq" id="WP_295660940.1">
    <property type="nucleotide sequence ID" value="NZ_CADCUP010000192.1"/>
</dbReference>
<dbReference type="NCBIfam" id="TIGR01198">
    <property type="entry name" value="pgl"/>
    <property type="match status" value="1"/>
</dbReference>
<comment type="catalytic activity">
    <reaction evidence="1 7">
        <text>6-phospho-D-glucono-1,5-lactone + H2O = 6-phospho-D-gluconate + H(+)</text>
        <dbReference type="Rhea" id="RHEA:12556"/>
        <dbReference type="ChEBI" id="CHEBI:15377"/>
        <dbReference type="ChEBI" id="CHEBI:15378"/>
        <dbReference type="ChEBI" id="CHEBI:57955"/>
        <dbReference type="ChEBI" id="CHEBI:58759"/>
        <dbReference type="EC" id="3.1.1.31"/>
    </reaction>
</comment>
<feature type="domain" description="Glucosamine/galactosamine-6-phosphate isomerase" evidence="8">
    <location>
        <begin position="11"/>
        <end position="231"/>
    </location>
</feature>
<sequence>MTGREVLVHDDAGALAADAASRLLEVLETVQAAGGTPQIVLTGGSIAETLHQEVARRAADSAVDWSRVVVWWGDERFVEASSPDRNAGQAREAFGDRLGLDPANVHEMPAGDAGLDLEAAAAAYAEDLRAHGGDAFDVLMLGVGPDGHVASLFPGHPALESDDVTVAVRSSPKPPPERISLAFPALNRSREVWFLVSGEGKADAVAAALADDGSVAATPARGVSGLDRTVWWLDRAAAGDATDPGA</sequence>
<dbReference type="EMBL" id="CADCUP010000192">
    <property type="protein sequence ID" value="CAA9411402.1"/>
    <property type="molecule type" value="Genomic_DNA"/>
</dbReference>
<evidence type="ECO:0000256" key="5">
    <source>
        <dbReference type="ARBA" id="ARBA00013198"/>
    </source>
</evidence>
<dbReference type="InterPro" id="IPR039104">
    <property type="entry name" value="6PGL"/>
</dbReference>
<dbReference type="GO" id="GO:0006098">
    <property type="term" value="P:pentose-phosphate shunt"/>
    <property type="evidence" value="ECO:0007669"/>
    <property type="project" value="UniProtKB-UniPathway"/>
</dbReference>
<dbReference type="InterPro" id="IPR005900">
    <property type="entry name" value="6-phosphogluconolactonase_DevB"/>
</dbReference>
<comment type="similarity">
    <text evidence="4 7">Belongs to the glucosamine/galactosamine-6-phosphate isomerase family. 6-phosphogluconolactonase subfamily.</text>
</comment>
<comment type="function">
    <text evidence="2 7">Hydrolysis of 6-phosphogluconolactone to 6-phosphogluconate.</text>
</comment>
<evidence type="ECO:0000256" key="3">
    <source>
        <dbReference type="ARBA" id="ARBA00004961"/>
    </source>
</evidence>
<dbReference type="Gene3D" id="3.40.50.1360">
    <property type="match status" value="1"/>
</dbReference>
<dbReference type="GO" id="GO:0005975">
    <property type="term" value="P:carbohydrate metabolic process"/>
    <property type="evidence" value="ECO:0007669"/>
    <property type="project" value="UniProtKB-UniRule"/>
</dbReference>
<evidence type="ECO:0000259" key="8">
    <source>
        <dbReference type="Pfam" id="PF01182"/>
    </source>
</evidence>
<dbReference type="GO" id="GO:0017057">
    <property type="term" value="F:6-phosphogluconolactonase activity"/>
    <property type="evidence" value="ECO:0007669"/>
    <property type="project" value="UniProtKB-UniRule"/>
</dbReference>
<evidence type="ECO:0000256" key="7">
    <source>
        <dbReference type="RuleBase" id="RU365095"/>
    </source>
</evidence>